<dbReference type="EMBL" id="JAEAOA010000619">
    <property type="protein sequence ID" value="KAK3582893.1"/>
    <property type="molecule type" value="Genomic_DNA"/>
</dbReference>
<organism evidence="2 3">
    <name type="scientific">Potamilus streckersoni</name>
    <dbReference type="NCBI Taxonomy" id="2493646"/>
    <lineage>
        <taxon>Eukaryota</taxon>
        <taxon>Metazoa</taxon>
        <taxon>Spiralia</taxon>
        <taxon>Lophotrochozoa</taxon>
        <taxon>Mollusca</taxon>
        <taxon>Bivalvia</taxon>
        <taxon>Autobranchia</taxon>
        <taxon>Heteroconchia</taxon>
        <taxon>Palaeoheterodonta</taxon>
        <taxon>Unionida</taxon>
        <taxon>Unionoidea</taxon>
        <taxon>Unionidae</taxon>
        <taxon>Ambleminae</taxon>
        <taxon>Lampsilini</taxon>
        <taxon>Potamilus</taxon>
    </lineage>
</organism>
<evidence type="ECO:0000256" key="1">
    <source>
        <dbReference type="SAM" id="MobiDB-lite"/>
    </source>
</evidence>
<accession>A0AAE0S0J9</accession>
<proteinExistence type="predicted"/>
<comment type="caution">
    <text evidence="2">The sequence shown here is derived from an EMBL/GenBank/DDBJ whole genome shotgun (WGS) entry which is preliminary data.</text>
</comment>
<evidence type="ECO:0000313" key="2">
    <source>
        <dbReference type="EMBL" id="KAK3582893.1"/>
    </source>
</evidence>
<feature type="region of interest" description="Disordered" evidence="1">
    <location>
        <begin position="32"/>
        <end position="69"/>
    </location>
</feature>
<keyword evidence="3" id="KW-1185">Reference proteome</keyword>
<reference evidence="2" key="1">
    <citation type="journal article" date="2021" name="Genome Biol. Evol.">
        <title>A High-Quality Reference Genome for a Parasitic Bivalve with Doubly Uniparental Inheritance (Bivalvia: Unionida).</title>
        <authorList>
            <person name="Smith C.H."/>
        </authorList>
    </citation>
    <scope>NUCLEOTIDE SEQUENCE</scope>
    <source>
        <strain evidence="2">CHS0354</strain>
    </source>
</reference>
<sequence length="92" mass="10598">MKLFSIAISGYVEAEHASDLLDQLYIQANAVNGDQVKKQTDMSKKDNKTKAKEKERKDAPEKKKRETDNVLKHDEKFQLVSFVLKKMDEANK</sequence>
<name>A0AAE0S0J9_9BIVA</name>
<reference evidence="2" key="3">
    <citation type="submission" date="2023-05" db="EMBL/GenBank/DDBJ databases">
        <authorList>
            <person name="Smith C.H."/>
        </authorList>
    </citation>
    <scope>NUCLEOTIDE SEQUENCE</scope>
    <source>
        <strain evidence="2">CHS0354</strain>
        <tissue evidence="2">Mantle</tissue>
    </source>
</reference>
<evidence type="ECO:0000313" key="3">
    <source>
        <dbReference type="Proteomes" id="UP001195483"/>
    </source>
</evidence>
<dbReference type="Proteomes" id="UP001195483">
    <property type="component" value="Unassembled WGS sequence"/>
</dbReference>
<protein>
    <submittedName>
        <fullName evidence="2">Uncharacterized protein</fullName>
    </submittedName>
</protein>
<feature type="compositionally biased region" description="Basic and acidic residues" evidence="1">
    <location>
        <begin position="35"/>
        <end position="69"/>
    </location>
</feature>
<dbReference type="AlphaFoldDB" id="A0AAE0S0J9"/>
<gene>
    <name evidence="2" type="ORF">CHS0354_009699</name>
</gene>
<reference evidence="2" key="2">
    <citation type="journal article" date="2021" name="Genome Biol. Evol.">
        <title>Developing a high-quality reference genome for a parasitic bivalve with doubly uniparental inheritance (Bivalvia: Unionida).</title>
        <authorList>
            <person name="Smith C.H."/>
        </authorList>
    </citation>
    <scope>NUCLEOTIDE SEQUENCE</scope>
    <source>
        <strain evidence="2">CHS0354</strain>
        <tissue evidence="2">Mantle</tissue>
    </source>
</reference>